<dbReference type="GO" id="GO:1990189">
    <property type="term" value="F:protein N-terminal-serine acetyltransferase activity"/>
    <property type="evidence" value="ECO:0007669"/>
    <property type="project" value="TreeGrafter"/>
</dbReference>
<protein>
    <submittedName>
        <fullName evidence="2">GNAT family N-acetyltransferase</fullName>
    </submittedName>
</protein>
<evidence type="ECO:0000259" key="1">
    <source>
        <dbReference type="Pfam" id="PF13302"/>
    </source>
</evidence>
<gene>
    <name evidence="2" type="ORF">ML536_17645</name>
</gene>
<dbReference type="AlphaFoldDB" id="A0AA41QPZ3"/>
<reference evidence="2" key="1">
    <citation type="submission" date="2022-03" db="EMBL/GenBank/DDBJ databases">
        <title>The complete genome sequence of a Methyloterrigena soli.</title>
        <authorList>
            <person name="Zi Z."/>
        </authorList>
    </citation>
    <scope>NUCLEOTIDE SEQUENCE</scope>
    <source>
        <strain evidence="2">M48</strain>
    </source>
</reference>
<dbReference type="Pfam" id="PF13302">
    <property type="entry name" value="Acetyltransf_3"/>
    <property type="match status" value="1"/>
</dbReference>
<name>A0AA41QPZ3_9HYPH</name>
<proteinExistence type="predicted"/>
<dbReference type="SUPFAM" id="SSF55729">
    <property type="entry name" value="Acyl-CoA N-acyltransferases (Nat)"/>
    <property type="match status" value="1"/>
</dbReference>
<evidence type="ECO:0000313" key="2">
    <source>
        <dbReference type="EMBL" id="MCI0128659.1"/>
    </source>
</evidence>
<dbReference type="InterPro" id="IPR000182">
    <property type="entry name" value="GNAT_dom"/>
</dbReference>
<sequence length="217" mass="24418">MTKPHPAPKPQRVVLEGRYARLEPIDPKHAAGLFAATAGEGEDERYRWLMSLPAADEAELRRRLADAAAIDDPLYFAVVDKATGLAGGQQSLMRIEPAHGVIEIGGILWGRGVARTRLATEALYLFAAYVFDTLGYRRFEWKCNDLNEPSKRAAQRFGFTFEGVFRQHMIIKGENRDTAWFSIIDGEWPTVKARLEAWLDPGNFDADGKQRRPLGQF</sequence>
<dbReference type="PANTHER" id="PTHR43441">
    <property type="entry name" value="RIBOSOMAL-PROTEIN-SERINE ACETYLTRANSFERASE"/>
    <property type="match status" value="1"/>
</dbReference>
<dbReference type="EMBL" id="JALAZD010000002">
    <property type="protein sequence ID" value="MCI0128659.1"/>
    <property type="molecule type" value="Genomic_DNA"/>
</dbReference>
<dbReference type="Gene3D" id="3.40.630.30">
    <property type="match status" value="1"/>
</dbReference>
<feature type="domain" description="N-acetyltransferase" evidence="1">
    <location>
        <begin position="21"/>
        <end position="160"/>
    </location>
</feature>
<accession>A0AA41QPZ3</accession>
<dbReference type="InterPro" id="IPR016181">
    <property type="entry name" value="Acyl_CoA_acyltransferase"/>
</dbReference>
<dbReference type="PANTHER" id="PTHR43441:SF2">
    <property type="entry name" value="FAMILY ACETYLTRANSFERASE, PUTATIVE (AFU_ORTHOLOGUE AFUA_7G00850)-RELATED"/>
    <property type="match status" value="1"/>
</dbReference>
<keyword evidence="3" id="KW-1185">Reference proteome</keyword>
<evidence type="ECO:0000313" key="3">
    <source>
        <dbReference type="Proteomes" id="UP001156140"/>
    </source>
</evidence>
<dbReference type="GO" id="GO:0008999">
    <property type="term" value="F:protein-N-terminal-alanine acetyltransferase activity"/>
    <property type="evidence" value="ECO:0007669"/>
    <property type="project" value="TreeGrafter"/>
</dbReference>
<organism evidence="2 3">
    <name type="scientific">Paradevosia shaoguanensis</name>
    <dbReference type="NCBI Taxonomy" id="1335043"/>
    <lineage>
        <taxon>Bacteria</taxon>
        <taxon>Pseudomonadati</taxon>
        <taxon>Pseudomonadota</taxon>
        <taxon>Alphaproteobacteria</taxon>
        <taxon>Hyphomicrobiales</taxon>
        <taxon>Devosiaceae</taxon>
        <taxon>Paradevosia</taxon>
    </lineage>
</organism>
<dbReference type="InterPro" id="IPR051908">
    <property type="entry name" value="Ribosomal_N-acetyltransferase"/>
</dbReference>
<comment type="caution">
    <text evidence="2">The sequence shown here is derived from an EMBL/GenBank/DDBJ whole genome shotgun (WGS) entry which is preliminary data.</text>
</comment>
<dbReference type="FunFam" id="3.40.630.30:FF:000047">
    <property type="entry name" value="Acetyltransferase, GNAT family"/>
    <property type="match status" value="1"/>
</dbReference>
<dbReference type="Proteomes" id="UP001156140">
    <property type="component" value="Unassembled WGS sequence"/>
</dbReference>
<dbReference type="RefSeq" id="WP_281736749.1">
    <property type="nucleotide sequence ID" value="NZ_JAKETQ010000002.1"/>
</dbReference>